<protein>
    <submittedName>
        <fullName evidence="3">Uncharacterized protein</fullName>
    </submittedName>
</protein>
<evidence type="ECO:0000256" key="1">
    <source>
        <dbReference type="SAM" id="Coils"/>
    </source>
</evidence>
<feature type="transmembrane region" description="Helical" evidence="2">
    <location>
        <begin position="699"/>
        <end position="719"/>
    </location>
</feature>
<feature type="transmembrane region" description="Helical" evidence="2">
    <location>
        <begin position="91"/>
        <end position="113"/>
    </location>
</feature>
<feature type="transmembrane region" description="Helical" evidence="2">
    <location>
        <begin position="642"/>
        <end position="664"/>
    </location>
</feature>
<organism evidence="3">
    <name type="scientific">Zooxanthella nutricula</name>
    <dbReference type="NCBI Taxonomy" id="1333877"/>
    <lineage>
        <taxon>Eukaryota</taxon>
        <taxon>Sar</taxon>
        <taxon>Alveolata</taxon>
        <taxon>Dinophyceae</taxon>
        <taxon>Peridiniales</taxon>
        <taxon>Peridiniales incertae sedis</taxon>
        <taxon>Zooxanthella</taxon>
    </lineage>
</organism>
<feature type="transmembrane region" description="Helical" evidence="2">
    <location>
        <begin position="226"/>
        <end position="244"/>
    </location>
</feature>
<feature type="transmembrane region" description="Helical" evidence="2">
    <location>
        <begin position="250"/>
        <end position="271"/>
    </location>
</feature>
<keyword evidence="2" id="KW-0472">Membrane</keyword>
<evidence type="ECO:0000313" key="3">
    <source>
        <dbReference type="EMBL" id="CAD9609698.1"/>
    </source>
</evidence>
<feature type="transmembrane region" description="Helical" evidence="2">
    <location>
        <begin position="6"/>
        <end position="27"/>
    </location>
</feature>
<name>A0A7S2LL64_9DINO</name>
<sequence>MASSSYNMIGNGLGALCVFWVFLMFVFDWHKMYRPLRLFIGLLFFCLLAAASVAKGVSYPWAVVLFVLCIGPAAQLDVRMSRRDQAGRQKFYRTVGVSSLVTIALVTAVWVPWTFLTSYSSSGGQWTAATRAQMVQDSQKTYDFVYEPRSLNYTADCGPNMVEDSDENVASAIAKACKKAKTVWFLVWMVPFLAILFNLLIAIFCLLQSRLDLNKREGVQALLEQFVLLVVFGLTGIYATLYAAGASVQVASGMITFFAATIFALTVYTYHEVRPEVIEEMAESSKMVRYMAKLYHMDFMRALGVLLCNVWIPLLIALDVVRQRVRRCRGLTQEQTMYTKTGQLVVDELRDWNWCSIFVKVNLLVELAAVLILGGKFTFILFSWLSVKLAPVSFFLVLALVFAVGCAMFLLPPVPGSAVYMFAGIVIGGKAQTEAFTSNADANFWIGVVIGAVLGLVAKLVACVGQYFIGYLLGKNVKVQKLIGVDTVFTRAMEKILNQKGMKLGKVAILVGGPDWPISVTCGILKLNIPSMLLGTLPVFFASIAPQTLVGALMSKQTTEEDESFWSAVNAASTCLAAGAQAAASLIAMQSITSTIEKYHDELSQEREEHRQVAELTKKNAALVQACKTVSEWGTLATPRKAVVFGSAALQVLVFFMFVLDYVVGELCFRKFTINSRIDWAFDKGGLDGKVINIVKVPIGWAVLGVFGVAVCLHQLHVWDMNRLARRMLQEGSEGGKE</sequence>
<gene>
    <name evidence="3" type="ORF">BRAN1462_LOCUS40798</name>
</gene>
<keyword evidence="2" id="KW-1133">Transmembrane helix</keyword>
<feature type="coiled-coil region" evidence="1">
    <location>
        <begin position="589"/>
        <end position="620"/>
    </location>
</feature>
<dbReference type="AlphaFoldDB" id="A0A7S2LL64"/>
<proteinExistence type="predicted"/>
<feature type="transmembrane region" description="Helical" evidence="2">
    <location>
        <begin position="299"/>
        <end position="318"/>
    </location>
</feature>
<reference evidence="3" key="1">
    <citation type="submission" date="2021-01" db="EMBL/GenBank/DDBJ databases">
        <authorList>
            <person name="Corre E."/>
            <person name="Pelletier E."/>
            <person name="Niang G."/>
            <person name="Scheremetjew M."/>
            <person name="Finn R."/>
            <person name="Kale V."/>
            <person name="Holt S."/>
            <person name="Cochrane G."/>
            <person name="Meng A."/>
            <person name="Brown T."/>
            <person name="Cohen L."/>
        </authorList>
    </citation>
    <scope>NUCLEOTIDE SEQUENCE</scope>
    <source>
        <strain evidence="3">RCC3387</strain>
    </source>
</reference>
<keyword evidence="2" id="KW-0812">Transmembrane</keyword>
<evidence type="ECO:0000256" key="2">
    <source>
        <dbReference type="SAM" id="Phobius"/>
    </source>
</evidence>
<feature type="transmembrane region" description="Helical" evidence="2">
    <location>
        <begin position="363"/>
        <end position="385"/>
    </location>
</feature>
<keyword evidence="1" id="KW-0175">Coiled coil</keyword>
<accession>A0A7S2LL64</accession>
<feature type="transmembrane region" description="Helical" evidence="2">
    <location>
        <begin position="36"/>
        <end position="53"/>
    </location>
</feature>
<feature type="transmembrane region" description="Helical" evidence="2">
    <location>
        <begin position="185"/>
        <end position="206"/>
    </location>
</feature>
<feature type="transmembrane region" description="Helical" evidence="2">
    <location>
        <begin position="444"/>
        <end position="473"/>
    </location>
</feature>
<dbReference type="EMBL" id="HBGW01063966">
    <property type="protein sequence ID" value="CAD9609698.1"/>
    <property type="molecule type" value="Transcribed_RNA"/>
</dbReference>
<feature type="transmembrane region" description="Helical" evidence="2">
    <location>
        <begin position="392"/>
        <end position="411"/>
    </location>
</feature>
<feature type="transmembrane region" description="Helical" evidence="2">
    <location>
        <begin position="59"/>
        <end position="79"/>
    </location>
</feature>